<keyword evidence="9" id="KW-1185">Reference proteome</keyword>
<dbReference type="Gene3D" id="6.10.250.290">
    <property type="match status" value="1"/>
</dbReference>
<dbReference type="GO" id="GO:0006412">
    <property type="term" value="P:translation"/>
    <property type="evidence" value="ECO:0007669"/>
    <property type="project" value="UniProtKB-UniRule"/>
</dbReference>
<dbReference type="HAMAP" id="MF_00362">
    <property type="entry name" value="Ribosomal_uL10"/>
    <property type="match status" value="1"/>
</dbReference>
<keyword evidence="7" id="KW-0694">RNA-binding</keyword>
<dbReference type="EMBL" id="CP015208">
    <property type="protein sequence ID" value="AOY55622.1"/>
    <property type="molecule type" value="Genomic_DNA"/>
</dbReference>
<evidence type="ECO:0000313" key="8">
    <source>
        <dbReference type="EMBL" id="AOY55622.1"/>
    </source>
</evidence>
<evidence type="ECO:0000256" key="7">
    <source>
        <dbReference type="HAMAP-Rule" id="MF_00362"/>
    </source>
</evidence>
<evidence type="ECO:0000256" key="2">
    <source>
        <dbReference type="ARBA" id="ARBA00008889"/>
    </source>
</evidence>
<name>A0A1D9DXU3_9MICO</name>
<sequence length="169" mass="17891">MANKVQSVAELTEKFQSSTAIFLTEYRGLTVAQLKELRRSISADATYAVAKNTLIEIAAKNAGVTAFDGQLFGPTALAFVSGDGVTVAKALRDFAKANPQLVVKTGLFDGAALSADEVQKLADLETRDVLLAKAAGMFKASLYKAAYTFNAPLAQAVRTVDALRAKQEG</sequence>
<evidence type="ECO:0000313" key="9">
    <source>
        <dbReference type="Proteomes" id="UP000243784"/>
    </source>
</evidence>
<dbReference type="AlphaFoldDB" id="A0A1D9DXU3"/>
<dbReference type="Proteomes" id="UP000243784">
    <property type="component" value="Chromosome"/>
</dbReference>
<organism evidence="8 9">
    <name type="scientific">Candidatus Rhodoluna planktonica</name>
    <dbReference type="NCBI Taxonomy" id="535712"/>
    <lineage>
        <taxon>Bacteria</taxon>
        <taxon>Bacillati</taxon>
        <taxon>Actinomycetota</taxon>
        <taxon>Actinomycetes</taxon>
        <taxon>Micrococcales</taxon>
        <taxon>Microbacteriaceae</taxon>
        <taxon>Luna cluster</taxon>
        <taxon>Luna-1 subcluster</taxon>
        <taxon>Rhodoluna</taxon>
    </lineage>
</organism>
<comment type="subunit">
    <text evidence="5 7">Part of the ribosomal stalk of the 50S ribosomal subunit. The N-terminus interacts with L11 and the large rRNA to form the base of the stalk. The C-terminus forms an elongated spine to which L12 dimers bind in a sequential fashion forming a multimeric L10(L12)X complex.</text>
</comment>
<evidence type="ECO:0000256" key="5">
    <source>
        <dbReference type="ARBA" id="ARBA00026025"/>
    </source>
</evidence>
<dbReference type="GO" id="GO:0003735">
    <property type="term" value="F:structural constituent of ribosome"/>
    <property type="evidence" value="ECO:0007669"/>
    <property type="project" value="InterPro"/>
</dbReference>
<comment type="function">
    <text evidence="1 7">Forms part of the ribosomal stalk, playing a central role in the interaction of the ribosome with GTP-bound translation factors.</text>
</comment>
<evidence type="ECO:0000256" key="1">
    <source>
        <dbReference type="ARBA" id="ARBA00002633"/>
    </source>
</evidence>
<dbReference type="STRING" id="535712.A4Z71_01015"/>
<keyword evidence="3 7" id="KW-0689">Ribosomal protein</keyword>
<evidence type="ECO:0000256" key="3">
    <source>
        <dbReference type="ARBA" id="ARBA00022980"/>
    </source>
</evidence>
<dbReference type="InterPro" id="IPR022973">
    <property type="entry name" value="Ribosomal_uL10_bac"/>
</dbReference>
<dbReference type="NCBIfam" id="NF000955">
    <property type="entry name" value="PRK00099.1-1"/>
    <property type="match status" value="1"/>
</dbReference>
<evidence type="ECO:0000256" key="4">
    <source>
        <dbReference type="ARBA" id="ARBA00023274"/>
    </source>
</evidence>
<keyword evidence="7" id="KW-0699">rRNA-binding</keyword>
<reference evidence="8" key="1">
    <citation type="journal article" date="2016" name="Biochim. Biophys. Acta">
        <title>Photochemical characterization of actinorhodopsin and its functional existence in the natural host.</title>
        <authorList>
            <person name="Nakamura S."/>
            <person name="Kikukawa T."/>
            <person name="Tamogami J."/>
            <person name="Kamiya M."/>
            <person name="Aizawa T."/>
            <person name="Hahn M.W."/>
            <person name="Ihara K."/>
            <person name="Kamo N."/>
            <person name="Demura M."/>
        </authorList>
    </citation>
    <scope>NUCLEOTIDE SEQUENCE [LARGE SCALE GENOMIC DNA]</scope>
    <source>
        <strain evidence="8">MWH-Dar1</strain>
    </source>
</reference>
<dbReference type="GO" id="GO:0015934">
    <property type="term" value="C:large ribosomal subunit"/>
    <property type="evidence" value="ECO:0007669"/>
    <property type="project" value="InterPro"/>
</dbReference>
<dbReference type="GO" id="GO:0070180">
    <property type="term" value="F:large ribosomal subunit rRNA binding"/>
    <property type="evidence" value="ECO:0007669"/>
    <property type="project" value="UniProtKB-UniRule"/>
</dbReference>
<dbReference type="InterPro" id="IPR002363">
    <property type="entry name" value="Ribosomal_uL10_CS_bac"/>
</dbReference>
<dbReference type="Pfam" id="PF00466">
    <property type="entry name" value="Ribosomal_L10"/>
    <property type="match status" value="1"/>
</dbReference>
<comment type="similarity">
    <text evidence="2 7">Belongs to the universal ribosomal protein uL10 family.</text>
</comment>
<dbReference type="InterPro" id="IPR001790">
    <property type="entry name" value="Ribosomal_uL10"/>
</dbReference>
<dbReference type="KEGG" id="rpla:A4Z71_01015"/>
<dbReference type="InterPro" id="IPR047865">
    <property type="entry name" value="Ribosomal_uL10_bac_type"/>
</dbReference>
<dbReference type="OrthoDB" id="3186107at2"/>
<gene>
    <name evidence="7" type="primary">rplJ</name>
    <name evidence="8" type="ORF">A4Z71_01015</name>
</gene>
<dbReference type="PROSITE" id="PS01109">
    <property type="entry name" value="RIBOSOMAL_L10"/>
    <property type="match status" value="1"/>
</dbReference>
<accession>A0A1D9DXU3</accession>
<dbReference type="PANTHER" id="PTHR11560">
    <property type="entry name" value="39S RIBOSOMAL PROTEIN L10, MITOCHONDRIAL"/>
    <property type="match status" value="1"/>
</dbReference>
<evidence type="ECO:0000256" key="6">
    <source>
        <dbReference type="ARBA" id="ARBA00035202"/>
    </source>
</evidence>
<dbReference type="RefSeq" id="WP_070954136.1">
    <property type="nucleotide sequence ID" value="NZ_CP015208.1"/>
</dbReference>
<dbReference type="InterPro" id="IPR043141">
    <property type="entry name" value="Ribosomal_uL10-like_sf"/>
</dbReference>
<dbReference type="Gene3D" id="3.30.70.1730">
    <property type="match status" value="1"/>
</dbReference>
<keyword evidence="4 7" id="KW-0687">Ribonucleoprotein</keyword>
<proteinExistence type="inferred from homology"/>
<dbReference type="SUPFAM" id="SSF160369">
    <property type="entry name" value="Ribosomal protein L10-like"/>
    <property type="match status" value="1"/>
</dbReference>
<protein>
    <recommendedName>
        <fullName evidence="6 7">Large ribosomal subunit protein uL10</fullName>
    </recommendedName>
</protein>
<dbReference type="CDD" id="cd05797">
    <property type="entry name" value="Ribosomal_L10"/>
    <property type="match status" value="1"/>
</dbReference>